<dbReference type="InterPro" id="IPR035992">
    <property type="entry name" value="Ricin_B-like_lectins"/>
</dbReference>
<reference evidence="8 9" key="1">
    <citation type="submission" date="2021-01" db="EMBL/GenBank/DDBJ databases">
        <title>Chryseolinea sp. Jin1 Genome sequencing and assembly.</title>
        <authorList>
            <person name="Kim I."/>
        </authorList>
    </citation>
    <scope>NUCLEOTIDE SEQUENCE [LARGE SCALE GENOMIC DNA]</scope>
    <source>
        <strain evidence="8 9">Jin1</strain>
    </source>
</reference>
<keyword evidence="2 6" id="KW-0732">Signal</keyword>
<dbReference type="SUPFAM" id="SSF50370">
    <property type="entry name" value="Ricin B-like lectins"/>
    <property type="match status" value="1"/>
</dbReference>
<dbReference type="Pfam" id="PF04616">
    <property type="entry name" value="Glyco_hydro_43"/>
    <property type="match status" value="1"/>
</dbReference>
<evidence type="ECO:0000256" key="3">
    <source>
        <dbReference type="ARBA" id="ARBA00022801"/>
    </source>
</evidence>
<evidence type="ECO:0000313" key="9">
    <source>
        <dbReference type="Proteomes" id="UP000613030"/>
    </source>
</evidence>
<dbReference type="NCBIfam" id="TIGR04183">
    <property type="entry name" value="Por_Secre_tail"/>
    <property type="match status" value="1"/>
</dbReference>
<proteinExistence type="inferred from homology"/>
<dbReference type="InterPro" id="IPR023296">
    <property type="entry name" value="Glyco_hydro_beta-prop_sf"/>
</dbReference>
<dbReference type="PROSITE" id="PS50231">
    <property type="entry name" value="RICIN_B_LECTIN"/>
    <property type="match status" value="1"/>
</dbReference>
<evidence type="ECO:0000256" key="6">
    <source>
        <dbReference type="SAM" id="SignalP"/>
    </source>
</evidence>
<dbReference type="EMBL" id="JAERRB010000001">
    <property type="protein sequence ID" value="MBL0739991.1"/>
    <property type="molecule type" value="Genomic_DNA"/>
</dbReference>
<evidence type="ECO:0000259" key="7">
    <source>
        <dbReference type="SMART" id="SM00458"/>
    </source>
</evidence>
<comment type="similarity">
    <text evidence="1 5">Belongs to the glycosyl hydrolase 43 family.</text>
</comment>
<dbReference type="RefSeq" id="WP_202006950.1">
    <property type="nucleotide sequence ID" value="NZ_JAERRB010000001.1"/>
</dbReference>
<dbReference type="InterPro" id="IPR006710">
    <property type="entry name" value="Glyco_hydro_43"/>
</dbReference>
<dbReference type="CDD" id="cd00161">
    <property type="entry name" value="beta-trefoil_Ricin-like"/>
    <property type="match status" value="1"/>
</dbReference>
<dbReference type="Gene3D" id="2.115.10.20">
    <property type="entry name" value="Glycosyl hydrolase domain, family 43"/>
    <property type="match status" value="1"/>
</dbReference>
<keyword evidence="9" id="KW-1185">Reference proteome</keyword>
<keyword evidence="3 5" id="KW-0378">Hydrolase</keyword>
<feature type="domain" description="Ricin B lectin" evidence="7">
    <location>
        <begin position="343"/>
        <end position="480"/>
    </location>
</feature>
<dbReference type="Proteomes" id="UP000613030">
    <property type="component" value="Unassembled WGS sequence"/>
</dbReference>
<evidence type="ECO:0000256" key="4">
    <source>
        <dbReference type="ARBA" id="ARBA00023295"/>
    </source>
</evidence>
<evidence type="ECO:0000256" key="5">
    <source>
        <dbReference type="RuleBase" id="RU361187"/>
    </source>
</evidence>
<sequence length="578" mass="62345">MLIRILTTSFFLFFTITSFAQHFSNPISDLADPHITFHEGAYYLTGTTGVNITVRKASTLQGLKTAAGHVVYAPAQGGPCCNYWAPELHRVDGHWYIYYTAGTSADLATQRTYVIENTAADPLSGTWTSKGRIFHPTEDFWAIDGTVMHTESDDYFLWSGNSSASSNVQRVYISKMSNGWTLTGPRTLLTSPEFDWERHGDVNEGPITVAHGGKIFMIYSASGCWTPFYALGMLTMNATDDPLDATSWVKSNKPVFVSNAAAKAYGPGHNGIFASPDGTETWNVYHATTVSAGACDYSRTTRAQRMLWKADGTPDFGLPVNAGDTLAAPSGEAALPVSAVLPNGIYRLVNRASGKVLDLAGCSPDLGADVHQWTWEGSTCQQWNLQATGDGYYSVTSRGGGLALDVVNCSLDNFANVQAWAPNGAACQQWKIESTATGAYTLTARHSGKLLTVALNSTAAGANVMQQTSQNATGQQWHIYPADMVITDVEHAETAMSFSVYPNPATGTLHIQNDAAISGTVRFTIADMLGHTVLVHDKKGVGSNETTGLNISTLPHGLYTLKISTAKRQQIMKVVFEK</sequence>
<evidence type="ECO:0000313" key="8">
    <source>
        <dbReference type="EMBL" id="MBL0739991.1"/>
    </source>
</evidence>
<feature type="signal peptide" evidence="6">
    <location>
        <begin position="1"/>
        <end position="20"/>
    </location>
</feature>
<dbReference type="InterPro" id="IPR026444">
    <property type="entry name" value="Secre_tail"/>
</dbReference>
<dbReference type="Gene3D" id="2.80.10.50">
    <property type="match status" value="3"/>
</dbReference>
<dbReference type="PANTHER" id="PTHR43817:SF1">
    <property type="entry name" value="HYDROLASE, FAMILY 43, PUTATIVE (AFU_ORTHOLOGUE AFUA_3G01660)-RELATED"/>
    <property type="match status" value="1"/>
</dbReference>
<dbReference type="InterPro" id="IPR000772">
    <property type="entry name" value="Ricin_B_lectin"/>
</dbReference>
<gene>
    <name evidence="8" type="ORF">JI741_02120</name>
</gene>
<dbReference type="PANTHER" id="PTHR43817">
    <property type="entry name" value="GLYCOSYL HYDROLASE"/>
    <property type="match status" value="1"/>
</dbReference>
<accession>A0ABS1KKK2</accession>
<dbReference type="SMART" id="SM00458">
    <property type="entry name" value="RICIN"/>
    <property type="match status" value="1"/>
</dbReference>
<name>A0ABS1KKK2_9BACT</name>
<dbReference type="CDD" id="cd18820">
    <property type="entry name" value="GH43_LbAraf43-like"/>
    <property type="match status" value="1"/>
</dbReference>
<evidence type="ECO:0000256" key="1">
    <source>
        <dbReference type="ARBA" id="ARBA00009865"/>
    </source>
</evidence>
<dbReference type="Pfam" id="PF18962">
    <property type="entry name" value="Por_Secre_tail"/>
    <property type="match status" value="1"/>
</dbReference>
<keyword evidence="4 5" id="KW-0326">Glycosidase</keyword>
<feature type="chain" id="PRO_5047525611" evidence="6">
    <location>
        <begin position="21"/>
        <end position="578"/>
    </location>
</feature>
<evidence type="ECO:0000256" key="2">
    <source>
        <dbReference type="ARBA" id="ARBA00022729"/>
    </source>
</evidence>
<dbReference type="Pfam" id="PF14200">
    <property type="entry name" value="RicinB_lectin_2"/>
    <property type="match status" value="1"/>
</dbReference>
<comment type="caution">
    <text evidence="8">The sequence shown here is derived from an EMBL/GenBank/DDBJ whole genome shotgun (WGS) entry which is preliminary data.</text>
</comment>
<organism evidence="8 9">
    <name type="scientific">Chryseolinea lacunae</name>
    <dbReference type="NCBI Taxonomy" id="2801331"/>
    <lineage>
        <taxon>Bacteria</taxon>
        <taxon>Pseudomonadati</taxon>
        <taxon>Bacteroidota</taxon>
        <taxon>Cytophagia</taxon>
        <taxon>Cytophagales</taxon>
        <taxon>Fulvivirgaceae</taxon>
        <taxon>Chryseolinea</taxon>
    </lineage>
</organism>
<dbReference type="SUPFAM" id="SSF75005">
    <property type="entry name" value="Arabinanase/levansucrase/invertase"/>
    <property type="match status" value="1"/>
</dbReference>
<protein>
    <submittedName>
        <fullName evidence="8">Family 43 glycosylhydrolase</fullName>
    </submittedName>
</protein>